<evidence type="ECO:0000313" key="2">
    <source>
        <dbReference type="Proteomes" id="UP001153269"/>
    </source>
</evidence>
<organism evidence="1 2">
    <name type="scientific">Pleuronectes platessa</name>
    <name type="common">European plaice</name>
    <dbReference type="NCBI Taxonomy" id="8262"/>
    <lineage>
        <taxon>Eukaryota</taxon>
        <taxon>Metazoa</taxon>
        <taxon>Chordata</taxon>
        <taxon>Craniata</taxon>
        <taxon>Vertebrata</taxon>
        <taxon>Euteleostomi</taxon>
        <taxon>Actinopterygii</taxon>
        <taxon>Neopterygii</taxon>
        <taxon>Teleostei</taxon>
        <taxon>Neoteleostei</taxon>
        <taxon>Acanthomorphata</taxon>
        <taxon>Carangaria</taxon>
        <taxon>Pleuronectiformes</taxon>
        <taxon>Pleuronectoidei</taxon>
        <taxon>Pleuronectidae</taxon>
        <taxon>Pleuronectes</taxon>
    </lineage>
</organism>
<dbReference type="EMBL" id="CADEAL010003928">
    <property type="protein sequence ID" value="CAB1446870.1"/>
    <property type="molecule type" value="Genomic_DNA"/>
</dbReference>
<name>A0A9N7V6X9_PLEPL</name>
<dbReference type="AlphaFoldDB" id="A0A9N7V6X9"/>
<reference evidence="1" key="1">
    <citation type="submission" date="2020-03" db="EMBL/GenBank/DDBJ databases">
        <authorList>
            <person name="Weist P."/>
        </authorList>
    </citation>
    <scope>NUCLEOTIDE SEQUENCE</scope>
</reference>
<proteinExistence type="predicted"/>
<comment type="caution">
    <text evidence="1">The sequence shown here is derived from an EMBL/GenBank/DDBJ whole genome shotgun (WGS) entry which is preliminary data.</text>
</comment>
<dbReference type="Proteomes" id="UP001153269">
    <property type="component" value="Unassembled WGS sequence"/>
</dbReference>
<gene>
    <name evidence="1" type="ORF">PLEPLA_LOCUS34588</name>
</gene>
<protein>
    <submittedName>
        <fullName evidence="1">Uncharacterized protein</fullName>
    </submittedName>
</protein>
<accession>A0A9N7V6X9</accession>
<sequence>MIPDKQSGQGMLDCDCLKLKSFIDEQGALQSKEKLSGVTCPTFIFPFLLSIIRTRVPHDSRTLEVGSLARAFSWKNSHQQSLCAVGSGQRRKLLGRRRDQLQRRLGPD</sequence>
<evidence type="ECO:0000313" key="1">
    <source>
        <dbReference type="EMBL" id="CAB1446870.1"/>
    </source>
</evidence>
<keyword evidence="2" id="KW-1185">Reference proteome</keyword>